<gene>
    <name evidence="2" type="ORF">DH2020_016600</name>
</gene>
<dbReference type="EMBL" id="JABTTQ020000009">
    <property type="protein sequence ID" value="KAK6149075.1"/>
    <property type="molecule type" value="Genomic_DNA"/>
</dbReference>
<dbReference type="Proteomes" id="UP001318860">
    <property type="component" value="Unassembled WGS sequence"/>
</dbReference>
<protein>
    <recommendedName>
        <fullName evidence="1">F-box associated beta-propeller type 1 domain-containing protein</fullName>
    </recommendedName>
</protein>
<sequence>MKLPSPSDLVIQWYTRRTGPLQFPTIKYLTVSLGTKNPALPEISHAHFLEASYIHAHVDIYSSETWSWKVSKADFPKNCAHVDFNRGVFLNGSIHWPSYTEDSSYYFHVENECFKLMPMPPVQDQRSRRSIRFFDESGGWLLLIDFHKPFPTKFDVFGMENDYSGWSVKYRVDFSLRTWFIEKFHVMSVICGGDDEDDSLLVIYVPGRDKAGKGLLTYNLSNTKLKKVHSPVPGWDLRLLEEKGSSVVHPVIRTRYAI</sequence>
<organism evidence="2 3">
    <name type="scientific">Rehmannia glutinosa</name>
    <name type="common">Chinese foxglove</name>
    <dbReference type="NCBI Taxonomy" id="99300"/>
    <lineage>
        <taxon>Eukaryota</taxon>
        <taxon>Viridiplantae</taxon>
        <taxon>Streptophyta</taxon>
        <taxon>Embryophyta</taxon>
        <taxon>Tracheophyta</taxon>
        <taxon>Spermatophyta</taxon>
        <taxon>Magnoliopsida</taxon>
        <taxon>eudicotyledons</taxon>
        <taxon>Gunneridae</taxon>
        <taxon>Pentapetalae</taxon>
        <taxon>asterids</taxon>
        <taxon>lamiids</taxon>
        <taxon>Lamiales</taxon>
        <taxon>Orobanchaceae</taxon>
        <taxon>Rehmannieae</taxon>
        <taxon>Rehmannia</taxon>
    </lineage>
</organism>
<evidence type="ECO:0000259" key="1">
    <source>
        <dbReference type="Pfam" id="PF07734"/>
    </source>
</evidence>
<dbReference type="InterPro" id="IPR055290">
    <property type="entry name" value="At3g26010-like"/>
</dbReference>
<name>A0ABR0WPH1_REHGL</name>
<dbReference type="InterPro" id="IPR006527">
    <property type="entry name" value="F-box-assoc_dom_typ1"/>
</dbReference>
<dbReference type="PANTHER" id="PTHR35546">
    <property type="entry name" value="F-BOX PROTEIN INTERACTION DOMAIN PROTEIN-RELATED"/>
    <property type="match status" value="1"/>
</dbReference>
<dbReference type="PANTHER" id="PTHR35546:SF115">
    <property type="entry name" value="F-BOX DOMAIN-CONTAINING PROTEIN"/>
    <property type="match status" value="1"/>
</dbReference>
<evidence type="ECO:0000313" key="2">
    <source>
        <dbReference type="EMBL" id="KAK6149075.1"/>
    </source>
</evidence>
<evidence type="ECO:0000313" key="3">
    <source>
        <dbReference type="Proteomes" id="UP001318860"/>
    </source>
</evidence>
<reference evidence="2 3" key="1">
    <citation type="journal article" date="2021" name="Comput. Struct. Biotechnol. J.">
        <title>De novo genome assembly of the potent medicinal plant Rehmannia glutinosa using nanopore technology.</title>
        <authorList>
            <person name="Ma L."/>
            <person name="Dong C."/>
            <person name="Song C."/>
            <person name="Wang X."/>
            <person name="Zheng X."/>
            <person name="Niu Y."/>
            <person name="Chen S."/>
            <person name="Feng W."/>
        </authorList>
    </citation>
    <scope>NUCLEOTIDE SEQUENCE [LARGE SCALE GENOMIC DNA]</scope>
    <source>
        <strain evidence="2">DH-2019</strain>
    </source>
</reference>
<comment type="caution">
    <text evidence="2">The sequence shown here is derived from an EMBL/GenBank/DDBJ whole genome shotgun (WGS) entry which is preliminary data.</text>
</comment>
<dbReference type="Pfam" id="PF07734">
    <property type="entry name" value="FBA_1"/>
    <property type="match status" value="1"/>
</dbReference>
<proteinExistence type="predicted"/>
<feature type="domain" description="F-box associated beta-propeller type 1" evidence="1">
    <location>
        <begin position="55"/>
        <end position="136"/>
    </location>
</feature>
<keyword evidence="3" id="KW-1185">Reference proteome</keyword>
<accession>A0ABR0WPH1</accession>